<dbReference type="EMBL" id="MT143765">
    <property type="protein sequence ID" value="QJB02200.1"/>
    <property type="molecule type" value="Genomic_DNA"/>
</dbReference>
<gene>
    <name evidence="1" type="ORF">MM171B01422_0016</name>
</gene>
<dbReference type="AlphaFoldDB" id="A0A6M3M7Q1"/>
<proteinExistence type="predicted"/>
<protein>
    <submittedName>
        <fullName evidence="1">Uncharacterized protein</fullName>
    </submittedName>
</protein>
<name>A0A6M3M7Q1_9ZZZZ</name>
<accession>A0A6M3M7Q1</accession>
<evidence type="ECO:0000313" key="1">
    <source>
        <dbReference type="EMBL" id="QJB02200.1"/>
    </source>
</evidence>
<organism evidence="1">
    <name type="scientific">viral metagenome</name>
    <dbReference type="NCBI Taxonomy" id="1070528"/>
    <lineage>
        <taxon>unclassified sequences</taxon>
        <taxon>metagenomes</taxon>
        <taxon>organismal metagenomes</taxon>
    </lineage>
</organism>
<reference evidence="1" key="1">
    <citation type="submission" date="2020-03" db="EMBL/GenBank/DDBJ databases">
        <title>The deep terrestrial virosphere.</title>
        <authorList>
            <person name="Holmfeldt K."/>
            <person name="Nilsson E."/>
            <person name="Simone D."/>
            <person name="Lopez-Fernandez M."/>
            <person name="Wu X."/>
            <person name="de Brujin I."/>
            <person name="Lundin D."/>
            <person name="Andersson A."/>
            <person name="Bertilsson S."/>
            <person name="Dopson M."/>
        </authorList>
    </citation>
    <scope>NUCLEOTIDE SEQUENCE</scope>
    <source>
        <strain evidence="1">MM171B01422</strain>
    </source>
</reference>
<sequence>MANKQSVLRPQILDRHTRGMIQKDIAKELNCSKAIVSEYILEFEFKKSTVRAKREECVKRQNSSDYDIRMLCTENKTCKTCSCSLEKPD</sequence>